<feature type="transmembrane region" description="Helical" evidence="2">
    <location>
        <begin position="12"/>
        <end position="37"/>
    </location>
</feature>
<gene>
    <name evidence="3" type="ORF">INT43_008877</name>
</gene>
<keyword evidence="2" id="KW-0472">Membrane</keyword>
<keyword evidence="2" id="KW-1133">Transmembrane helix</keyword>
<dbReference type="OrthoDB" id="10501700at2759"/>
<dbReference type="EMBL" id="JAEPQZ010000005">
    <property type="protein sequence ID" value="KAG2181294.1"/>
    <property type="molecule type" value="Genomic_DNA"/>
</dbReference>
<feature type="compositionally biased region" description="Basic and acidic residues" evidence="1">
    <location>
        <begin position="91"/>
        <end position="102"/>
    </location>
</feature>
<keyword evidence="4" id="KW-1185">Reference proteome</keyword>
<reference evidence="3" key="1">
    <citation type="submission" date="2020-12" db="EMBL/GenBank/DDBJ databases">
        <title>Metabolic potential, ecology and presence of endohyphal bacteria is reflected in genomic diversity of Mucoromycotina.</title>
        <authorList>
            <person name="Muszewska A."/>
            <person name="Okrasinska A."/>
            <person name="Steczkiewicz K."/>
            <person name="Drgas O."/>
            <person name="Orlowska M."/>
            <person name="Perlinska-Lenart U."/>
            <person name="Aleksandrzak-Piekarczyk T."/>
            <person name="Szatraj K."/>
            <person name="Zielenkiewicz U."/>
            <person name="Pilsyk S."/>
            <person name="Malc E."/>
            <person name="Mieczkowski P."/>
            <person name="Kruszewska J.S."/>
            <person name="Biernat P."/>
            <person name="Pawlowska J."/>
        </authorList>
    </citation>
    <scope>NUCLEOTIDE SEQUENCE</scope>
    <source>
        <strain evidence="3">WA0000067209</strain>
    </source>
</reference>
<evidence type="ECO:0000313" key="3">
    <source>
        <dbReference type="EMBL" id="KAG2181294.1"/>
    </source>
</evidence>
<comment type="caution">
    <text evidence="3">The sequence shown here is derived from an EMBL/GenBank/DDBJ whole genome shotgun (WGS) entry which is preliminary data.</text>
</comment>
<evidence type="ECO:0000256" key="1">
    <source>
        <dbReference type="SAM" id="MobiDB-lite"/>
    </source>
</evidence>
<feature type="region of interest" description="Disordered" evidence="1">
    <location>
        <begin position="91"/>
        <end position="132"/>
    </location>
</feature>
<sequence>MEPSPVPVLIRAAGTCFAHCSSWMILCGGVGLAASIIDMQSKNIITQVYNQTRRQKRSCNSLIQIMQAERQCSLLGSLINSEKCYAHVVRRDSKPKEREPKQNHSPCVQSAAKEPKREKIDKKVTRVSKRKRPASKQVDFMQVLKAPKALKLARKVNNKRSADIKCQSPKWKDAIDSDQYVNPHLLSVLQKYKGNTKDPHNFVANLMAMLFLFHTAYLQLSFTQLTV</sequence>
<feature type="compositionally biased region" description="Basic and acidic residues" evidence="1">
    <location>
        <begin position="113"/>
        <end position="124"/>
    </location>
</feature>
<accession>A0A8H7PXJ5</accession>
<dbReference type="Proteomes" id="UP000654370">
    <property type="component" value="Unassembled WGS sequence"/>
</dbReference>
<organism evidence="3 4">
    <name type="scientific">Mortierella isabellina</name>
    <name type="common">Filamentous fungus</name>
    <name type="synonym">Umbelopsis isabellina</name>
    <dbReference type="NCBI Taxonomy" id="91625"/>
    <lineage>
        <taxon>Eukaryota</taxon>
        <taxon>Fungi</taxon>
        <taxon>Fungi incertae sedis</taxon>
        <taxon>Mucoromycota</taxon>
        <taxon>Mucoromycotina</taxon>
        <taxon>Umbelopsidomycetes</taxon>
        <taxon>Umbelopsidales</taxon>
        <taxon>Umbelopsidaceae</taxon>
        <taxon>Umbelopsis</taxon>
    </lineage>
</organism>
<name>A0A8H7PXJ5_MORIS</name>
<protein>
    <submittedName>
        <fullName evidence="3">Uncharacterized protein</fullName>
    </submittedName>
</protein>
<evidence type="ECO:0000313" key="4">
    <source>
        <dbReference type="Proteomes" id="UP000654370"/>
    </source>
</evidence>
<evidence type="ECO:0000256" key="2">
    <source>
        <dbReference type="SAM" id="Phobius"/>
    </source>
</evidence>
<keyword evidence="2" id="KW-0812">Transmembrane</keyword>
<dbReference type="AlphaFoldDB" id="A0A8H7PXJ5"/>
<proteinExistence type="predicted"/>
<feature type="transmembrane region" description="Helical" evidence="2">
    <location>
        <begin position="202"/>
        <end position="220"/>
    </location>
</feature>